<feature type="transmembrane region" description="Helical" evidence="1">
    <location>
        <begin position="412"/>
        <end position="433"/>
    </location>
</feature>
<feature type="transmembrane region" description="Helical" evidence="1">
    <location>
        <begin position="169"/>
        <end position="187"/>
    </location>
</feature>
<evidence type="ECO:0000313" key="2">
    <source>
        <dbReference type="EMBL" id="HIZ21607.1"/>
    </source>
</evidence>
<dbReference type="InterPro" id="IPR045691">
    <property type="entry name" value="DUF6056"/>
</dbReference>
<keyword evidence="1" id="KW-0472">Membrane</keyword>
<protein>
    <submittedName>
        <fullName evidence="2">Uncharacterized protein</fullName>
    </submittedName>
</protein>
<feature type="transmembrane region" description="Helical" evidence="1">
    <location>
        <begin position="137"/>
        <end position="157"/>
    </location>
</feature>
<reference evidence="2" key="2">
    <citation type="submission" date="2021-04" db="EMBL/GenBank/DDBJ databases">
        <authorList>
            <person name="Gilroy R."/>
        </authorList>
    </citation>
    <scope>NUCLEOTIDE SEQUENCE</scope>
    <source>
        <strain evidence="2">14324</strain>
    </source>
</reference>
<feature type="transmembrane region" description="Helical" evidence="1">
    <location>
        <begin position="296"/>
        <end position="312"/>
    </location>
</feature>
<feature type="transmembrane region" description="Helical" evidence="1">
    <location>
        <begin position="362"/>
        <end position="381"/>
    </location>
</feature>
<proteinExistence type="predicted"/>
<feature type="transmembrane region" description="Helical" evidence="1">
    <location>
        <begin position="271"/>
        <end position="289"/>
    </location>
</feature>
<feature type="transmembrane region" description="Helical" evidence="1">
    <location>
        <begin position="112"/>
        <end position="131"/>
    </location>
</feature>
<dbReference type="Pfam" id="PF19528">
    <property type="entry name" value="DUF6056"/>
    <property type="match status" value="1"/>
</dbReference>
<gene>
    <name evidence="2" type="ORF">IAA21_02250</name>
</gene>
<keyword evidence="1" id="KW-0812">Transmembrane</keyword>
<comment type="caution">
    <text evidence="2">The sequence shown here is derived from an EMBL/GenBank/DDBJ whole genome shotgun (WGS) entry which is preliminary data.</text>
</comment>
<sequence length="498" mass="56993">MDGKNIAKVCHNKEQKEKIFCWLIYLGCFGFFFFLAYNVPYCHDEWQWGLPERVELMKNGFQDYNGRYLGNILALLITRSVWLKAGILGLFSLWLFHVMGRGIIKKGAKEGRTFFLLLCAFLLLSLPKTLFCQSYGWPAAFVNFVPPVVFFLLYYNLTEQTYWIDKPHYTRAEAAAVLPLGFAAQLFCEHITVFAAAYALWMVILCGVRFKRIYGIYINYLLGTFAGALLMFSNGAYHNAAAGEDGYKHISLSLGTLLEQFRTKLWDDLVLNNWILNLLLAAAVLYLLGKREKNRILSAFLGVILCGYSTYSVYHRLNPAWQFVGRETVNEWIQVLLALAFAAGISLGIWRSMDKQRRLSTVVLYLCAFAVAAPLLAADPIGSRCFFVSYVFQCAVLLKLLWEILKGKKELFLPAVCILTAVLAVCVIYLRMFDIVGAQDRYRSQLIETAVESGQKEIILPLLPYSDYYWTTVPANETWEKRFKAFYNIPQDVTLKFQ</sequence>
<feature type="transmembrane region" description="Helical" evidence="1">
    <location>
        <begin position="217"/>
        <end position="237"/>
    </location>
</feature>
<dbReference type="AlphaFoldDB" id="A0A9D2DR04"/>
<feature type="transmembrane region" description="Helical" evidence="1">
    <location>
        <begin position="332"/>
        <end position="350"/>
    </location>
</feature>
<accession>A0A9D2DR04</accession>
<organism evidence="2 3">
    <name type="scientific">Candidatus Blautia faecigallinarum</name>
    <dbReference type="NCBI Taxonomy" id="2838488"/>
    <lineage>
        <taxon>Bacteria</taxon>
        <taxon>Bacillati</taxon>
        <taxon>Bacillota</taxon>
        <taxon>Clostridia</taxon>
        <taxon>Lachnospirales</taxon>
        <taxon>Lachnospiraceae</taxon>
        <taxon>Blautia</taxon>
    </lineage>
</organism>
<feature type="transmembrane region" description="Helical" evidence="1">
    <location>
        <begin position="20"/>
        <end position="39"/>
    </location>
</feature>
<evidence type="ECO:0000313" key="3">
    <source>
        <dbReference type="Proteomes" id="UP000824041"/>
    </source>
</evidence>
<name>A0A9D2DR04_9FIRM</name>
<reference evidence="2" key="1">
    <citation type="journal article" date="2021" name="PeerJ">
        <title>Extensive microbial diversity within the chicken gut microbiome revealed by metagenomics and culture.</title>
        <authorList>
            <person name="Gilroy R."/>
            <person name="Ravi A."/>
            <person name="Getino M."/>
            <person name="Pursley I."/>
            <person name="Horton D.L."/>
            <person name="Alikhan N.F."/>
            <person name="Baker D."/>
            <person name="Gharbi K."/>
            <person name="Hall N."/>
            <person name="Watson M."/>
            <person name="Adriaenssens E.M."/>
            <person name="Foster-Nyarko E."/>
            <person name="Jarju S."/>
            <person name="Secka A."/>
            <person name="Antonio M."/>
            <person name="Oren A."/>
            <person name="Chaudhuri R.R."/>
            <person name="La Ragione R."/>
            <person name="Hildebrand F."/>
            <person name="Pallen M.J."/>
        </authorList>
    </citation>
    <scope>NUCLEOTIDE SEQUENCE</scope>
    <source>
        <strain evidence="2">14324</strain>
    </source>
</reference>
<evidence type="ECO:0000256" key="1">
    <source>
        <dbReference type="SAM" id="Phobius"/>
    </source>
</evidence>
<feature type="transmembrane region" description="Helical" evidence="1">
    <location>
        <begin position="81"/>
        <end position="100"/>
    </location>
</feature>
<dbReference type="Proteomes" id="UP000824041">
    <property type="component" value="Unassembled WGS sequence"/>
</dbReference>
<keyword evidence="1" id="KW-1133">Transmembrane helix</keyword>
<dbReference type="EMBL" id="DXBU01000026">
    <property type="protein sequence ID" value="HIZ21607.1"/>
    <property type="molecule type" value="Genomic_DNA"/>
</dbReference>
<feature type="transmembrane region" description="Helical" evidence="1">
    <location>
        <begin position="193"/>
        <end position="210"/>
    </location>
</feature>